<comment type="caution">
    <text evidence="2">The sequence shown here is derived from an EMBL/GenBank/DDBJ whole genome shotgun (WGS) entry which is preliminary data.</text>
</comment>
<organism evidence="2 3">
    <name type="scientific">Ammoniphilus oxalaticus</name>
    <dbReference type="NCBI Taxonomy" id="66863"/>
    <lineage>
        <taxon>Bacteria</taxon>
        <taxon>Bacillati</taxon>
        <taxon>Bacillota</taxon>
        <taxon>Bacilli</taxon>
        <taxon>Bacillales</taxon>
        <taxon>Paenibacillaceae</taxon>
        <taxon>Aneurinibacillus group</taxon>
        <taxon>Ammoniphilus</taxon>
    </lineage>
</organism>
<dbReference type="SUPFAM" id="SSF55729">
    <property type="entry name" value="Acyl-CoA N-acyltransferases (Nat)"/>
    <property type="match status" value="1"/>
</dbReference>
<dbReference type="EMBL" id="MCHY01000009">
    <property type="protein sequence ID" value="RKD22598.1"/>
    <property type="molecule type" value="Genomic_DNA"/>
</dbReference>
<dbReference type="InterPro" id="IPR006464">
    <property type="entry name" value="AcTrfase_RimI/Ard1"/>
</dbReference>
<dbReference type="InterPro" id="IPR000182">
    <property type="entry name" value="GNAT_dom"/>
</dbReference>
<dbReference type="Proteomes" id="UP000284219">
    <property type="component" value="Unassembled WGS sequence"/>
</dbReference>
<dbReference type="Pfam" id="PF00583">
    <property type="entry name" value="Acetyltransf_1"/>
    <property type="match status" value="1"/>
</dbReference>
<accession>A0A419SFN6</accession>
<sequence length="164" mass="19004">MDNYSIRPMRREDLEVIHDIQQEAFPDPWSIGALLHEITENDFAHYLVLESDGNVIGYGGMWIVIDEAQITNIAIAAPYRGQRWGEKLLMSMILYAVKHGASAMTLEVRVTNIVAQRLYEKFGFNKTGIRPRYYSDNGEDALIMWVNFRDEAEQQLEEENSRYV</sequence>
<dbReference type="PROSITE" id="PS51186">
    <property type="entry name" value="GNAT"/>
    <property type="match status" value="1"/>
</dbReference>
<dbReference type="InterPro" id="IPR050276">
    <property type="entry name" value="MshD_Acetyltransferase"/>
</dbReference>
<evidence type="ECO:0000313" key="3">
    <source>
        <dbReference type="Proteomes" id="UP000284219"/>
    </source>
</evidence>
<name>A0A419SFN6_9BACL</name>
<proteinExistence type="predicted"/>
<dbReference type="AlphaFoldDB" id="A0A419SFN6"/>
<dbReference type="RefSeq" id="WP_120190070.1">
    <property type="nucleotide sequence ID" value="NZ_MCHY01000009.1"/>
</dbReference>
<keyword evidence="2" id="KW-0808">Transferase</keyword>
<evidence type="ECO:0000313" key="2">
    <source>
        <dbReference type="EMBL" id="RKD22598.1"/>
    </source>
</evidence>
<feature type="domain" description="N-acetyltransferase" evidence="1">
    <location>
        <begin position="4"/>
        <end position="149"/>
    </location>
</feature>
<dbReference type="CDD" id="cd04301">
    <property type="entry name" value="NAT_SF"/>
    <property type="match status" value="1"/>
</dbReference>
<protein>
    <submittedName>
        <fullName evidence="2">Ribosomal-protein-alanine N-acetyltransferase</fullName>
    </submittedName>
</protein>
<dbReference type="PANTHER" id="PTHR43617">
    <property type="entry name" value="L-AMINO ACID N-ACETYLTRANSFERASE"/>
    <property type="match status" value="1"/>
</dbReference>
<dbReference type="InterPro" id="IPR016181">
    <property type="entry name" value="Acyl_CoA_acyltransferase"/>
</dbReference>
<dbReference type="GO" id="GO:0008999">
    <property type="term" value="F:protein-N-terminal-alanine acetyltransferase activity"/>
    <property type="evidence" value="ECO:0007669"/>
    <property type="project" value="TreeGrafter"/>
</dbReference>
<dbReference type="PANTHER" id="PTHR43617:SF35">
    <property type="entry name" value="[RIBOSOMAL PROTEIN BS18]-ALANINE N-ACETYLTRANSFERASE"/>
    <property type="match status" value="1"/>
</dbReference>
<keyword evidence="3" id="KW-1185">Reference proteome</keyword>
<dbReference type="NCBIfam" id="TIGR01575">
    <property type="entry name" value="rimI"/>
    <property type="match status" value="1"/>
</dbReference>
<gene>
    <name evidence="2" type="ORF">BEP19_10075</name>
</gene>
<evidence type="ECO:0000259" key="1">
    <source>
        <dbReference type="PROSITE" id="PS51186"/>
    </source>
</evidence>
<dbReference type="Gene3D" id="3.40.630.30">
    <property type="match status" value="1"/>
</dbReference>
<dbReference type="OrthoDB" id="9794566at2"/>
<reference evidence="2 3" key="1">
    <citation type="submission" date="2016-08" db="EMBL/GenBank/DDBJ databases">
        <title>Novel Firmicute Genomes.</title>
        <authorList>
            <person name="Poppleton D.I."/>
            <person name="Gribaldo S."/>
        </authorList>
    </citation>
    <scope>NUCLEOTIDE SEQUENCE [LARGE SCALE GENOMIC DNA]</scope>
    <source>
        <strain evidence="2 3">RAOx-1</strain>
    </source>
</reference>